<dbReference type="EMBL" id="CADCUU010000074">
    <property type="protein sequence ID" value="CAA9392083.1"/>
    <property type="molecule type" value="Genomic_DNA"/>
</dbReference>
<feature type="domain" description="Chorismate-utilising enzyme C-terminal" evidence="1">
    <location>
        <begin position="119"/>
        <end position="376"/>
    </location>
</feature>
<dbReference type="NCBIfam" id="NF005698">
    <property type="entry name" value="PRK07508.1"/>
    <property type="match status" value="1"/>
</dbReference>
<dbReference type="PANTHER" id="PTHR11236:SF50">
    <property type="entry name" value="AMINODEOXYCHORISMATE SYNTHASE COMPONENT 1"/>
    <property type="match status" value="1"/>
</dbReference>
<keyword evidence="2" id="KW-0032">Aminotransferase</keyword>
<dbReference type="PRINTS" id="PR00095">
    <property type="entry name" value="ANTSNTHASEI"/>
</dbReference>
<proteinExistence type="predicted"/>
<dbReference type="EC" id="2.6.1.85" evidence="2"/>
<accession>A0A6J4NMH4</accession>
<organism evidence="2">
    <name type="scientific">uncultured Rubellimicrobium sp</name>
    <dbReference type="NCBI Taxonomy" id="543078"/>
    <lineage>
        <taxon>Bacteria</taxon>
        <taxon>Pseudomonadati</taxon>
        <taxon>Pseudomonadota</taxon>
        <taxon>Alphaproteobacteria</taxon>
        <taxon>Rhodobacterales</taxon>
        <taxon>Roseobacteraceae</taxon>
        <taxon>Rubellimicrobium</taxon>
        <taxon>environmental samples</taxon>
    </lineage>
</organism>
<dbReference type="InterPro" id="IPR015890">
    <property type="entry name" value="Chorismate_C"/>
</dbReference>
<reference evidence="2" key="1">
    <citation type="submission" date="2020-02" db="EMBL/GenBank/DDBJ databases">
        <authorList>
            <person name="Meier V. D."/>
        </authorList>
    </citation>
    <scope>NUCLEOTIDE SEQUENCE</scope>
    <source>
        <strain evidence="2">AVDCRST_MAG15</strain>
    </source>
</reference>
<name>A0A6J4NMH4_9RHOB</name>
<gene>
    <name evidence="2" type="ORF">AVDCRST_MAG15-504</name>
</gene>
<dbReference type="NCBIfam" id="TIGR00553">
    <property type="entry name" value="pabB"/>
    <property type="match status" value="1"/>
</dbReference>
<dbReference type="SUPFAM" id="SSF56322">
    <property type="entry name" value="ADC synthase"/>
    <property type="match status" value="1"/>
</dbReference>
<dbReference type="GO" id="GO:0046820">
    <property type="term" value="F:4-amino-4-deoxychorismate synthase activity"/>
    <property type="evidence" value="ECO:0007669"/>
    <property type="project" value="UniProtKB-EC"/>
</dbReference>
<protein>
    <submittedName>
        <fullName evidence="2">Para-aminobenzoate synthase, aminase component</fullName>
        <ecNumber evidence="2">2.6.1.85</ecNumber>
    </submittedName>
</protein>
<dbReference type="GO" id="GO:0009396">
    <property type="term" value="P:folic acid-containing compound biosynthetic process"/>
    <property type="evidence" value="ECO:0007669"/>
    <property type="project" value="InterPro"/>
</dbReference>
<dbReference type="InterPro" id="IPR019999">
    <property type="entry name" value="Anth_synth_I-like"/>
</dbReference>
<dbReference type="InterPro" id="IPR005802">
    <property type="entry name" value="ADC_synth_comp_1"/>
</dbReference>
<dbReference type="Pfam" id="PF00425">
    <property type="entry name" value="Chorismate_bind"/>
    <property type="match status" value="1"/>
</dbReference>
<evidence type="ECO:0000259" key="1">
    <source>
        <dbReference type="Pfam" id="PF00425"/>
    </source>
</evidence>
<dbReference type="Gene3D" id="3.60.120.10">
    <property type="entry name" value="Anthranilate synthase"/>
    <property type="match status" value="1"/>
</dbReference>
<sequence>MPGDGPRPGRVLRMRQVIVEHGPGGRPASFATPQEVVTARTPDEVLPALQRLDAARAEGAWAAGWIAYEAGAVFEPRLSGVMRGEGPLLCMGLFDGPAEVVEGEPGPVALSPPEPLTPRADYDRAIGAVLGYIAAGDCYQVNLTFPLEARLSGDPLDLWRRLLSGRPAGGVPGHGAYVDLGVGPVVVSLSPELFFRVEGGVIATRPMKGTAPRDPDPARDEALAAELFASEKARAENLMIVDLLRNDIARIARPGSVRVPALYAMERYPTVHQMTSTVTGKLEEPASLSRLMPALFPCGSVTGAPKIRAMQIIRELEPHPRGVYCGTVGWMAPHGACDFSVAIRTLTVEGGRVTLNVGGGVVADSTAQGEWEEALWKTRFVGPALG</sequence>
<evidence type="ECO:0000313" key="2">
    <source>
        <dbReference type="EMBL" id="CAA9392083.1"/>
    </source>
</evidence>
<dbReference type="GO" id="GO:0000162">
    <property type="term" value="P:L-tryptophan biosynthetic process"/>
    <property type="evidence" value="ECO:0007669"/>
    <property type="project" value="TreeGrafter"/>
</dbReference>
<dbReference type="AlphaFoldDB" id="A0A6J4NMH4"/>
<dbReference type="InterPro" id="IPR005801">
    <property type="entry name" value="ADC_synthase"/>
</dbReference>
<dbReference type="PANTHER" id="PTHR11236">
    <property type="entry name" value="AMINOBENZOATE/ANTHRANILATE SYNTHASE"/>
    <property type="match status" value="1"/>
</dbReference>
<keyword evidence="2" id="KW-0808">Transferase</keyword>